<dbReference type="InterPro" id="IPR036240">
    <property type="entry name" value="Gp9-like_sf"/>
</dbReference>
<name>A0A0C5AIR4_9CAUD</name>
<dbReference type="SUPFAM" id="SSF50017">
    <property type="entry name" value="gp9"/>
    <property type="match status" value="1"/>
</dbReference>
<dbReference type="OrthoDB" id="5711at10239"/>
<gene>
    <name evidence="2" type="ORF">PTIM40_101</name>
</gene>
<dbReference type="RefSeq" id="YP_009188176.1">
    <property type="nucleotide sequence ID" value="NC_028663.1"/>
</dbReference>
<dbReference type="InterPro" id="IPR008987">
    <property type="entry name" value="Baseplate_struct_prot_Gp9/10_N"/>
</dbReference>
<accession>A0A0C5AIR4</accession>
<evidence type="ECO:0000313" key="2">
    <source>
        <dbReference type="EMBL" id="AJK27528.1"/>
    </source>
</evidence>
<dbReference type="GO" id="GO:0019076">
    <property type="term" value="P:viral release from host cell"/>
    <property type="evidence" value="ECO:0007669"/>
    <property type="project" value="InterPro"/>
</dbReference>
<sequence length="491" mass="50872">MAKQNLNVGSSANDGTGDTLRDGAIKLNSVIDELYTNLGNDTNLQVNIGAPVNDQVLRWTGTAFTEAHLDSLSADLNVKAYKIISENNENIVIEPNGTGDLQFKAGSQGAAKVYIDGEDGYLKWEAAYPLLTDLPNASAHHGMFAHVHDTGKAYFAHAGWNQLLDVNDGISILTDVDTTVNGGPSDGQVLKWNDTSSKWEPANDESATGGGGGTTQNLFETITGDTGTTTASAANDTLNIVGGTNISTALVGDTLTITMTGALGDPDQNLFETFGADNGSTSATVTTDTLNFLGGSGISTNLNAGAITITNDSPNIVQNVLQSVSGDSGSYTAVAANSGITIAGGTGITTSVTSNTLTITNTASFPSANENDNLVYDGSQFIATESPTISFRITSDLSNGYRFDGGGAPSNTNNPTIYVYRGFTYRFNNTTGGGHPFALRQSNGGSPVTDGVSGSQSGIQFWTVPQTLSAGTTYVYQCTIHGGMVGNLVVV</sequence>
<evidence type="ECO:0000313" key="3">
    <source>
        <dbReference type="Proteomes" id="UP000032135"/>
    </source>
</evidence>
<dbReference type="KEGG" id="vg:26516646"/>
<feature type="domain" description="Baseplate structural protein Gp9/Gp10 N-terminal" evidence="1">
    <location>
        <begin position="3"/>
        <end position="66"/>
    </location>
</feature>
<dbReference type="InterPro" id="IPR008972">
    <property type="entry name" value="Cupredoxin"/>
</dbReference>
<reference evidence="2 3" key="1">
    <citation type="submission" date="2014-11" db="EMBL/GenBank/DDBJ databases">
        <authorList>
            <person name="Fedida A."/>
            <person name="Lindell D."/>
        </authorList>
    </citation>
    <scope>NUCLEOTIDE SEQUENCE [LARGE SCALE GENOMIC DNA]</scope>
</reference>
<dbReference type="Pfam" id="PF07880">
    <property type="entry name" value="T4_gp9_10_N"/>
    <property type="match status" value="1"/>
</dbReference>
<proteinExistence type="predicted"/>
<keyword evidence="3" id="KW-1185">Reference proteome</keyword>
<dbReference type="SUPFAM" id="SSF49503">
    <property type="entry name" value="Cupredoxins"/>
    <property type="match status" value="1"/>
</dbReference>
<dbReference type="Gene3D" id="2.60.40.420">
    <property type="entry name" value="Cupredoxins - blue copper proteins"/>
    <property type="match status" value="1"/>
</dbReference>
<evidence type="ECO:0000259" key="1">
    <source>
        <dbReference type="Pfam" id="PF07880"/>
    </source>
</evidence>
<dbReference type="GeneID" id="26516646"/>
<dbReference type="Proteomes" id="UP000032135">
    <property type="component" value="Segment"/>
</dbReference>
<dbReference type="EMBL" id="KP211958">
    <property type="protein sequence ID" value="AJK27528.1"/>
    <property type="molecule type" value="Genomic_DNA"/>
</dbReference>
<protein>
    <submittedName>
        <fullName evidence="2">Baseplate wedge subunit and tail pin</fullName>
    </submittedName>
</protein>
<organism evidence="2 3">
    <name type="scientific">Cyanophage P-TIM40</name>
    <dbReference type="NCBI Taxonomy" id="1589733"/>
    <lineage>
        <taxon>Viruses</taxon>
        <taxon>Duplodnaviria</taxon>
        <taxon>Heunggongvirae</taxon>
        <taxon>Uroviricota</taxon>
        <taxon>Caudoviricetes</taxon>
        <taxon>Pantevenvirales</taxon>
        <taxon>Kyanoviridae</taxon>
        <taxon>Libanvirus</taxon>
        <taxon>Libanvirus ptim40</taxon>
    </lineage>
</organism>